<feature type="transmembrane region" description="Helical" evidence="1">
    <location>
        <begin position="84"/>
        <end position="102"/>
    </location>
</feature>
<evidence type="ECO:0000256" key="1">
    <source>
        <dbReference type="SAM" id="Phobius"/>
    </source>
</evidence>
<protein>
    <submittedName>
        <fullName evidence="2">Uncharacterized protein</fullName>
    </submittedName>
</protein>
<evidence type="ECO:0000313" key="2">
    <source>
        <dbReference type="EMBL" id="CAA9539435.1"/>
    </source>
</evidence>
<proteinExistence type="predicted"/>
<feature type="transmembrane region" description="Helical" evidence="1">
    <location>
        <begin position="27"/>
        <end position="47"/>
    </location>
</feature>
<dbReference type="EMBL" id="CADCWF010000034">
    <property type="protein sequence ID" value="CAA9539435.1"/>
    <property type="molecule type" value="Genomic_DNA"/>
</dbReference>
<reference evidence="2" key="1">
    <citation type="submission" date="2020-02" db="EMBL/GenBank/DDBJ databases">
        <authorList>
            <person name="Meier V. D."/>
        </authorList>
    </citation>
    <scope>NUCLEOTIDE SEQUENCE</scope>
    <source>
        <strain evidence="2">AVDCRST_MAG59</strain>
    </source>
</reference>
<gene>
    <name evidence="2" type="ORF">AVDCRST_MAG59-693</name>
</gene>
<feature type="transmembrane region" description="Helical" evidence="1">
    <location>
        <begin position="59"/>
        <end position="78"/>
    </location>
</feature>
<sequence length="142" mass="14350">MATSEPNIAEGEAEVSVLIDLAGASPLPWLAAALALVAAVVYLVIASPAVPTDYKAPPTPVLVVAALAYLVGGVLILVGDRRLLILGAVLNPLVLLAYTVAAIKGHATVDGLSLASKAIQIGLEVSLLWLVLGPTRATGELG</sequence>
<name>A0A6J4U456_9BACT</name>
<dbReference type="AlphaFoldDB" id="A0A6J4U456"/>
<keyword evidence="1" id="KW-1133">Transmembrane helix</keyword>
<organism evidence="2">
    <name type="scientific">uncultured Thermomicrobiales bacterium</name>
    <dbReference type="NCBI Taxonomy" id="1645740"/>
    <lineage>
        <taxon>Bacteria</taxon>
        <taxon>Pseudomonadati</taxon>
        <taxon>Thermomicrobiota</taxon>
        <taxon>Thermomicrobia</taxon>
        <taxon>Thermomicrobiales</taxon>
        <taxon>environmental samples</taxon>
    </lineage>
</organism>
<accession>A0A6J4U456</accession>
<keyword evidence="1" id="KW-0472">Membrane</keyword>
<keyword evidence="1" id="KW-0812">Transmembrane</keyword>